<evidence type="ECO:0000313" key="3">
    <source>
        <dbReference type="EMBL" id="VVQ25208.1"/>
    </source>
</evidence>
<dbReference type="SUPFAM" id="SSF54292">
    <property type="entry name" value="2Fe-2S ferredoxin-like"/>
    <property type="match status" value="1"/>
</dbReference>
<dbReference type="EMBL" id="CABVJF010000033">
    <property type="protein sequence ID" value="VVQ25208.1"/>
    <property type="molecule type" value="Genomic_DNA"/>
</dbReference>
<dbReference type="InterPro" id="IPR042204">
    <property type="entry name" value="2Fe-2S-bd_N"/>
</dbReference>
<dbReference type="GO" id="GO:0051536">
    <property type="term" value="F:iron-sulfur cluster binding"/>
    <property type="evidence" value="ECO:0007669"/>
    <property type="project" value="InterPro"/>
</dbReference>
<evidence type="ECO:0000313" key="4">
    <source>
        <dbReference type="Proteomes" id="UP000381378"/>
    </source>
</evidence>
<evidence type="ECO:0000256" key="1">
    <source>
        <dbReference type="ARBA" id="ARBA00023002"/>
    </source>
</evidence>
<evidence type="ECO:0008006" key="5">
    <source>
        <dbReference type="Google" id="ProtNLM"/>
    </source>
</evidence>
<dbReference type="Proteomes" id="UP000381378">
    <property type="component" value="Unassembled WGS sequence"/>
</dbReference>
<proteinExistence type="predicted"/>
<dbReference type="GO" id="GO:0016491">
    <property type="term" value="F:oxidoreductase activity"/>
    <property type="evidence" value="ECO:0007669"/>
    <property type="project" value="UniProtKB-KW"/>
</dbReference>
<dbReference type="InterPro" id="IPR036010">
    <property type="entry name" value="2Fe-2S_ferredoxin-like_sf"/>
</dbReference>
<reference evidence="2 4" key="1">
    <citation type="submission" date="2019-09" db="EMBL/GenBank/DDBJ databases">
        <authorList>
            <person name="Chandra G."/>
            <person name="Truman W A."/>
        </authorList>
    </citation>
    <scope>NUCLEOTIDE SEQUENCE [LARGE SCALE GENOMIC DNA]</scope>
    <source>
        <strain evidence="2">PS928</strain>
    </source>
</reference>
<sequence length="112" mass="11705">MPADSLFRALGPAENTVQIEFEGASLAVPAGISLAAALLLSGVTHTRDSAVSGRPGAPFCMMGVCFECLVEVDGQANCQACLLPVRAGMRVLRQRGARDFLESGHDEEGADE</sequence>
<dbReference type="RefSeq" id="WP_128869673.1">
    <property type="nucleotide sequence ID" value="NZ_CABVJF010000002.1"/>
</dbReference>
<dbReference type="Gene3D" id="3.10.20.440">
    <property type="entry name" value="2Fe-2S iron-sulphur cluster binding domain, sarcosine oxidase, alpha subunit, N-terminal domain"/>
    <property type="match status" value="1"/>
</dbReference>
<organism evidence="2 4">
    <name type="scientific">Pseudomonas fluorescens</name>
    <dbReference type="NCBI Taxonomy" id="294"/>
    <lineage>
        <taxon>Bacteria</taxon>
        <taxon>Pseudomonadati</taxon>
        <taxon>Pseudomonadota</taxon>
        <taxon>Gammaproteobacteria</taxon>
        <taxon>Pseudomonadales</taxon>
        <taxon>Pseudomonadaceae</taxon>
        <taxon>Pseudomonas</taxon>
    </lineage>
</organism>
<dbReference type="Pfam" id="PF13510">
    <property type="entry name" value="Fer2_4"/>
    <property type="match status" value="1"/>
</dbReference>
<keyword evidence="1" id="KW-0560">Oxidoreductase</keyword>
<evidence type="ECO:0000313" key="2">
    <source>
        <dbReference type="EMBL" id="VVP81752.1"/>
    </source>
</evidence>
<gene>
    <name evidence="2" type="ORF">PS928_00800</name>
    <name evidence="3" type="ORF">PS928_05951</name>
</gene>
<accession>A0A5E7S4U7</accession>
<dbReference type="EMBL" id="CABVJF010000002">
    <property type="protein sequence ID" value="VVP81752.1"/>
    <property type="molecule type" value="Genomic_DNA"/>
</dbReference>
<dbReference type="OrthoDB" id="573392at2"/>
<protein>
    <recommendedName>
        <fullName evidence="5">(2Fe-2S)-binding protein</fullName>
    </recommendedName>
</protein>
<dbReference type="AlphaFoldDB" id="A0A5E7S4U7"/>
<name>A0A5E7S4U7_PSEFL</name>